<keyword evidence="3" id="KW-1185">Reference proteome</keyword>
<dbReference type="Proteomes" id="UP001620405">
    <property type="component" value="Unassembled WGS sequence"/>
</dbReference>
<dbReference type="EMBL" id="JADIKG010000013">
    <property type="protein sequence ID" value="MFK2874630.1"/>
    <property type="molecule type" value="Genomic_DNA"/>
</dbReference>
<accession>A0ABW8IX82</accession>
<reference evidence="2 3" key="1">
    <citation type="submission" date="2020-10" db="EMBL/GenBank/DDBJ databases">
        <title>Phylogeny of dyella-like bacteria.</title>
        <authorList>
            <person name="Fu J."/>
        </authorList>
    </citation>
    <scope>NUCLEOTIDE SEQUENCE [LARGE SCALE GENOMIC DNA]</scope>
    <source>
        <strain evidence="2 3">DHOB07</strain>
    </source>
</reference>
<evidence type="ECO:0000256" key="1">
    <source>
        <dbReference type="SAM" id="MobiDB-lite"/>
    </source>
</evidence>
<feature type="region of interest" description="Disordered" evidence="1">
    <location>
        <begin position="1"/>
        <end position="48"/>
    </location>
</feature>
<evidence type="ECO:0000313" key="2">
    <source>
        <dbReference type="EMBL" id="MFK2874630.1"/>
    </source>
</evidence>
<sequence length="95" mass="9211">MSVQAISSQPTVVATPSAGTSPSQPASTAQAGSGTKSTPAASSDKVSISSAAHAALLHAAVAEATETSVQTAQEASRGDIQAQHLLAKEQAAKGG</sequence>
<name>A0ABW8IX82_9GAMM</name>
<evidence type="ECO:0000313" key="3">
    <source>
        <dbReference type="Proteomes" id="UP001620405"/>
    </source>
</evidence>
<organism evidence="2 3">
    <name type="scientific">Dyella lipolytica</name>
    <dbReference type="NCBI Taxonomy" id="1867835"/>
    <lineage>
        <taxon>Bacteria</taxon>
        <taxon>Pseudomonadati</taxon>
        <taxon>Pseudomonadota</taxon>
        <taxon>Gammaproteobacteria</taxon>
        <taxon>Lysobacterales</taxon>
        <taxon>Rhodanobacteraceae</taxon>
        <taxon>Dyella</taxon>
    </lineage>
</organism>
<proteinExistence type="predicted"/>
<protein>
    <submittedName>
        <fullName evidence="2">Uncharacterized protein</fullName>
    </submittedName>
</protein>
<dbReference type="RefSeq" id="WP_284396861.1">
    <property type="nucleotide sequence ID" value="NZ_BSNQ01000003.1"/>
</dbReference>
<gene>
    <name evidence="2" type="ORF">ISP13_13885</name>
</gene>
<comment type="caution">
    <text evidence="2">The sequence shown here is derived from an EMBL/GenBank/DDBJ whole genome shotgun (WGS) entry which is preliminary data.</text>
</comment>